<dbReference type="GO" id="GO:0006493">
    <property type="term" value="P:protein O-linked glycosylation"/>
    <property type="evidence" value="ECO:0007669"/>
    <property type="project" value="TreeGrafter"/>
</dbReference>
<dbReference type="PANTHER" id="PTHR11214:SF3">
    <property type="entry name" value="BETA-1,3-GALACTOSYLTRANSFERASE 6"/>
    <property type="match status" value="1"/>
</dbReference>
<feature type="transmembrane region" description="Helical" evidence="11">
    <location>
        <begin position="204"/>
        <end position="224"/>
    </location>
</feature>
<dbReference type="PANTHER" id="PTHR11214">
    <property type="entry name" value="BETA-1,3-N-ACETYLGLUCOSAMINYLTRANSFERASE"/>
    <property type="match status" value="1"/>
</dbReference>
<dbReference type="Gene3D" id="3.90.550.50">
    <property type="match status" value="1"/>
</dbReference>
<dbReference type="OrthoDB" id="2139606at2759"/>
<proteinExistence type="inferred from homology"/>
<keyword evidence="6" id="KW-0735">Signal-anchor</keyword>
<gene>
    <name evidence="12" type="ORF">BCR42DRAFT_381202</name>
</gene>
<protein>
    <submittedName>
        <fullName evidence="12">Galactosyltransferase-domain-containing protein</fullName>
    </submittedName>
</protein>
<comment type="caution">
    <text evidence="12">The sequence shown here is derived from an EMBL/GenBank/DDBJ whole genome shotgun (WGS) entry which is preliminary data.</text>
</comment>
<feature type="transmembrane region" description="Helical" evidence="11">
    <location>
        <begin position="69"/>
        <end position="89"/>
    </location>
</feature>
<dbReference type="Proteomes" id="UP000193560">
    <property type="component" value="Unassembled WGS sequence"/>
</dbReference>
<name>A0A1X2I6F9_9FUNG</name>
<dbReference type="GO" id="GO:0005789">
    <property type="term" value="C:endoplasmic reticulum membrane"/>
    <property type="evidence" value="ECO:0007669"/>
    <property type="project" value="InterPro"/>
</dbReference>
<keyword evidence="3 12" id="KW-0328">Glycosyltransferase</keyword>
<dbReference type="GO" id="GO:0034599">
    <property type="term" value="P:cellular response to oxidative stress"/>
    <property type="evidence" value="ECO:0007669"/>
    <property type="project" value="InterPro"/>
</dbReference>
<dbReference type="GO" id="GO:0016758">
    <property type="term" value="F:hexosyltransferase activity"/>
    <property type="evidence" value="ECO:0007669"/>
    <property type="project" value="InterPro"/>
</dbReference>
<dbReference type="STRING" id="90262.A0A1X2I6F9"/>
<organism evidence="12 13">
    <name type="scientific">Absidia repens</name>
    <dbReference type="NCBI Taxonomy" id="90262"/>
    <lineage>
        <taxon>Eukaryota</taxon>
        <taxon>Fungi</taxon>
        <taxon>Fungi incertae sedis</taxon>
        <taxon>Mucoromycota</taxon>
        <taxon>Mucoromycotina</taxon>
        <taxon>Mucoromycetes</taxon>
        <taxon>Mucorales</taxon>
        <taxon>Cunninghamellaceae</taxon>
        <taxon>Absidia</taxon>
    </lineage>
</organism>
<dbReference type="Pfam" id="PF01762">
    <property type="entry name" value="Galactosyl_T"/>
    <property type="match status" value="1"/>
</dbReference>
<evidence type="ECO:0000256" key="3">
    <source>
        <dbReference type="ARBA" id="ARBA00022676"/>
    </source>
</evidence>
<dbReference type="Pfam" id="PF12326">
    <property type="entry name" value="EOS1"/>
    <property type="match status" value="1"/>
</dbReference>
<dbReference type="GO" id="GO:0000139">
    <property type="term" value="C:Golgi membrane"/>
    <property type="evidence" value="ECO:0007669"/>
    <property type="project" value="UniProtKB-SubCell"/>
</dbReference>
<dbReference type="EMBL" id="MCGE01000025">
    <property type="protein sequence ID" value="ORZ10223.1"/>
    <property type="molecule type" value="Genomic_DNA"/>
</dbReference>
<sequence>MVAPHLPSYRRRALSLSSLNVPRRYHLPITILQYLCLIPALIGFIHHLSQAWSPPLNDATRLFNIKSTPLIYCVAILWCLLAGYWSWILTTSMVRRWLYQYEVSNAMIRLVILNGLNWTLTTWICRFNGPDQPVVTWMIICGVLLLSNVLKLVWTAATSIETKYRGKAAAQSSTSSTTGSIGANSVINGLKMAKGDELHYKSTVVRVLVLPLTVVVFVTMFAMLNQVGRMRTSVAPVHMDITAKPHPAFQQLSSVNNGNDNRSGGSSSGSTLDNNDNLRVMVAVLSAWTPKSFEKRKTFRETTMQLIPDAQQSGVTFHVQFIIGQPPTEHVRTTMGPLIDQEIHHHHDVLILDTSDKYEDLSQKVYGAMEWMDEYQFDYLMKTDDDIFIRWDTISKELKELGPQERYWQGLAYWNIPPIRDSSNKNSELNYPLPLFPPYTAGALYIVSRDVVHLIAGVGGPRLFVKNEDQNLGIWLFPYNIRPIHDRRIQQIDACEDDMIAKHFGEFNEPGAIGGTMQDMLENLRQGRNMCKGFRTNVCAMCYPCHNKGTNWREWNFDCHDAKGVTLLHPGALTLVD</sequence>
<accession>A0A1X2I6F9</accession>
<feature type="region of interest" description="Disordered" evidence="10">
    <location>
        <begin position="250"/>
        <end position="274"/>
    </location>
</feature>
<keyword evidence="7 11" id="KW-1133">Transmembrane helix</keyword>
<keyword evidence="8" id="KW-0333">Golgi apparatus</keyword>
<feature type="transmembrane region" description="Helical" evidence="11">
    <location>
        <begin position="110"/>
        <end position="129"/>
    </location>
</feature>
<evidence type="ECO:0000256" key="2">
    <source>
        <dbReference type="ARBA" id="ARBA00008661"/>
    </source>
</evidence>
<feature type="compositionally biased region" description="Low complexity" evidence="10">
    <location>
        <begin position="253"/>
        <end position="274"/>
    </location>
</feature>
<evidence type="ECO:0000256" key="9">
    <source>
        <dbReference type="ARBA" id="ARBA00023136"/>
    </source>
</evidence>
<comment type="subcellular location">
    <subcellularLocation>
        <location evidence="1">Golgi apparatus membrane</location>
        <topology evidence="1">Single-pass type II membrane protein</topology>
    </subcellularLocation>
</comment>
<evidence type="ECO:0000256" key="7">
    <source>
        <dbReference type="ARBA" id="ARBA00022989"/>
    </source>
</evidence>
<dbReference type="InterPro" id="IPR002659">
    <property type="entry name" value="Glyco_trans_31"/>
</dbReference>
<evidence type="ECO:0000256" key="4">
    <source>
        <dbReference type="ARBA" id="ARBA00022679"/>
    </source>
</evidence>
<comment type="similarity">
    <text evidence="2">Belongs to the glycosyltransferase 31 family.</text>
</comment>
<feature type="transmembrane region" description="Helical" evidence="11">
    <location>
        <begin position="31"/>
        <end position="49"/>
    </location>
</feature>
<keyword evidence="4 12" id="KW-0808">Transferase</keyword>
<evidence type="ECO:0000256" key="8">
    <source>
        <dbReference type="ARBA" id="ARBA00023034"/>
    </source>
</evidence>
<dbReference type="AlphaFoldDB" id="A0A1X2I6F9"/>
<evidence type="ECO:0000313" key="12">
    <source>
        <dbReference type="EMBL" id="ORZ10223.1"/>
    </source>
</evidence>
<keyword evidence="9 11" id="KW-0472">Membrane</keyword>
<evidence type="ECO:0000256" key="5">
    <source>
        <dbReference type="ARBA" id="ARBA00022692"/>
    </source>
</evidence>
<evidence type="ECO:0000313" key="13">
    <source>
        <dbReference type="Proteomes" id="UP000193560"/>
    </source>
</evidence>
<evidence type="ECO:0000256" key="10">
    <source>
        <dbReference type="SAM" id="MobiDB-lite"/>
    </source>
</evidence>
<evidence type="ECO:0000256" key="1">
    <source>
        <dbReference type="ARBA" id="ARBA00004323"/>
    </source>
</evidence>
<evidence type="ECO:0000256" key="6">
    <source>
        <dbReference type="ARBA" id="ARBA00022968"/>
    </source>
</evidence>
<dbReference type="InterPro" id="IPR021100">
    <property type="entry name" value="N-glycosylation_EOS1"/>
</dbReference>
<keyword evidence="5 11" id="KW-0812">Transmembrane</keyword>
<feature type="transmembrane region" description="Helical" evidence="11">
    <location>
        <begin position="135"/>
        <end position="157"/>
    </location>
</feature>
<reference evidence="12 13" key="1">
    <citation type="submission" date="2016-07" db="EMBL/GenBank/DDBJ databases">
        <title>Pervasive Adenine N6-methylation of Active Genes in Fungi.</title>
        <authorList>
            <consortium name="DOE Joint Genome Institute"/>
            <person name="Mondo S.J."/>
            <person name="Dannebaum R.O."/>
            <person name="Kuo R.C."/>
            <person name="Labutti K."/>
            <person name="Haridas S."/>
            <person name="Kuo A."/>
            <person name="Salamov A."/>
            <person name="Ahrendt S.R."/>
            <person name="Lipzen A."/>
            <person name="Sullivan W."/>
            <person name="Andreopoulos W.B."/>
            <person name="Clum A."/>
            <person name="Lindquist E."/>
            <person name="Daum C."/>
            <person name="Ramamoorthy G.K."/>
            <person name="Gryganskyi A."/>
            <person name="Culley D."/>
            <person name="Magnuson J.K."/>
            <person name="James T.Y."/>
            <person name="O'Malley M.A."/>
            <person name="Stajich J.E."/>
            <person name="Spatafora J.W."/>
            <person name="Visel A."/>
            <person name="Grigoriev I.V."/>
        </authorList>
    </citation>
    <scope>NUCLEOTIDE SEQUENCE [LARGE SCALE GENOMIC DNA]</scope>
    <source>
        <strain evidence="12 13">NRRL 1336</strain>
    </source>
</reference>
<keyword evidence="13" id="KW-1185">Reference proteome</keyword>
<evidence type="ECO:0000256" key="11">
    <source>
        <dbReference type="SAM" id="Phobius"/>
    </source>
</evidence>